<feature type="transmembrane region" description="Helical" evidence="7">
    <location>
        <begin position="247"/>
        <end position="272"/>
    </location>
</feature>
<evidence type="ECO:0000256" key="8">
    <source>
        <dbReference type="SAM" id="MobiDB-lite"/>
    </source>
</evidence>
<evidence type="ECO:0000313" key="10">
    <source>
        <dbReference type="EMBL" id="CAA9543990.1"/>
    </source>
</evidence>
<gene>
    <name evidence="10" type="ORF">AVDCRST_MAG49-1255</name>
</gene>
<proteinExistence type="inferred from homology"/>
<protein>
    <submittedName>
        <fullName evidence="10">Dipeptide transport system permease protein DppC</fullName>
    </submittedName>
</protein>
<dbReference type="SUPFAM" id="SSF161098">
    <property type="entry name" value="MetI-like"/>
    <property type="match status" value="1"/>
</dbReference>
<keyword evidence="6 7" id="KW-0472">Membrane</keyword>
<feature type="transmembrane region" description="Helical" evidence="7">
    <location>
        <begin position="292"/>
        <end position="315"/>
    </location>
</feature>
<dbReference type="GO" id="GO:0055085">
    <property type="term" value="P:transmembrane transport"/>
    <property type="evidence" value="ECO:0007669"/>
    <property type="project" value="InterPro"/>
</dbReference>
<keyword evidence="3" id="KW-1003">Cell membrane</keyword>
<evidence type="ECO:0000259" key="9">
    <source>
        <dbReference type="PROSITE" id="PS50928"/>
    </source>
</evidence>
<dbReference type="GO" id="GO:0005886">
    <property type="term" value="C:plasma membrane"/>
    <property type="evidence" value="ECO:0007669"/>
    <property type="project" value="UniProtKB-SubCell"/>
</dbReference>
<feature type="transmembrane region" description="Helical" evidence="7">
    <location>
        <begin position="65"/>
        <end position="86"/>
    </location>
</feature>
<keyword evidence="2 7" id="KW-0813">Transport</keyword>
<dbReference type="CDD" id="cd06261">
    <property type="entry name" value="TM_PBP2"/>
    <property type="match status" value="1"/>
</dbReference>
<dbReference type="AlphaFoldDB" id="A0A6J4U9G4"/>
<dbReference type="PANTHER" id="PTHR43386:SF1">
    <property type="entry name" value="D,D-DIPEPTIDE TRANSPORT SYSTEM PERMEASE PROTEIN DDPC-RELATED"/>
    <property type="match status" value="1"/>
</dbReference>
<dbReference type="EMBL" id="CADCWG010000068">
    <property type="protein sequence ID" value="CAA9543990.1"/>
    <property type="molecule type" value="Genomic_DNA"/>
</dbReference>
<keyword evidence="4 7" id="KW-0812">Transmembrane</keyword>
<feature type="region of interest" description="Disordered" evidence="8">
    <location>
        <begin position="1"/>
        <end position="47"/>
    </location>
</feature>
<dbReference type="PANTHER" id="PTHR43386">
    <property type="entry name" value="OLIGOPEPTIDE TRANSPORT SYSTEM PERMEASE PROTEIN APPC"/>
    <property type="match status" value="1"/>
</dbReference>
<comment type="subcellular location">
    <subcellularLocation>
        <location evidence="1 7">Cell membrane</location>
        <topology evidence="1 7">Multi-pass membrane protein</topology>
    </subcellularLocation>
</comment>
<dbReference type="Gene3D" id="1.10.3720.10">
    <property type="entry name" value="MetI-like"/>
    <property type="match status" value="1"/>
</dbReference>
<evidence type="ECO:0000256" key="1">
    <source>
        <dbReference type="ARBA" id="ARBA00004651"/>
    </source>
</evidence>
<feature type="transmembrane region" description="Helical" evidence="7">
    <location>
        <begin position="130"/>
        <end position="156"/>
    </location>
</feature>
<evidence type="ECO:0000256" key="7">
    <source>
        <dbReference type="RuleBase" id="RU363032"/>
    </source>
</evidence>
<feature type="compositionally biased region" description="Polar residues" evidence="8">
    <location>
        <begin position="14"/>
        <end position="29"/>
    </location>
</feature>
<feature type="transmembrane region" description="Helical" evidence="7">
    <location>
        <begin position="191"/>
        <end position="208"/>
    </location>
</feature>
<evidence type="ECO:0000256" key="3">
    <source>
        <dbReference type="ARBA" id="ARBA00022475"/>
    </source>
</evidence>
<name>A0A6J4U9G4_9BACT</name>
<sequence>MAVSDGVSARGASAATTAEETVRDTSPTRGTIPGGDSGGATLATADLRERRHTSTLRRFVRASPLGTVSALFLLAGIAIALLGPFLGTGDPEALSPLAMFSSPSADLPMGGDYLGRSVLARLVSGLRVSLALAAVSALMAATAGTFLGLVAGYFGGTLDELVMRLTDVLFAFPTILLGLLMAVVLEPGVRGVVLTIIIATIPVFARVARGPTLAVRATEYTTAARVVGASPARILFRYVLPNVSTPLLVQLAFTLSGALIAEGALSFLGLGVQPPRPSLGSLLRDGKTYMEIAPWTMLFPGLTLALAILAVNLLGDELQSFTDPRLRRR</sequence>
<evidence type="ECO:0000256" key="5">
    <source>
        <dbReference type="ARBA" id="ARBA00022989"/>
    </source>
</evidence>
<dbReference type="InterPro" id="IPR050366">
    <property type="entry name" value="BP-dependent_transpt_permease"/>
</dbReference>
<accession>A0A6J4U9G4</accession>
<feature type="transmembrane region" description="Helical" evidence="7">
    <location>
        <begin position="168"/>
        <end position="185"/>
    </location>
</feature>
<dbReference type="PROSITE" id="PS50928">
    <property type="entry name" value="ABC_TM1"/>
    <property type="match status" value="1"/>
</dbReference>
<reference evidence="10" key="1">
    <citation type="submission" date="2020-02" db="EMBL/GenBank/DDBJ databases">
        <authorList>
            <person name="Meier V. D."/>
        </authorList>
    </citation>
    <scope>NUCLEOTIDE SEQUENCE</scope>
    <source>
        <strain evidence="10">AVDCRST_MAG49</strain>
    </source>
</reference>
<evidence type="ECO:0000256" key="6">
    <source>
        <dbReference type="ARBA" id="ARBA00023136"/>
    </source>
</evidence>
<organism evidence="10">
    <name type="scientific">uncultured Thermomicrobiales bacterium</name>
    <dbReference type="NCBI Taxonomy" id="1645740"/>
    <lineage>
        <taxon>Bacteria</taxon>
        <taxon>Pseudomonadati</taxon>
        <taxon>Thermomicrobiota</taxon>
        <taxon>Thermomicrobia</taxon>
        <taxon>Thermomicrobiales</taxon>
        <taxon>environmental samples</taxon>
    </lineage>
</organism>
<dbReference type="InterPro" id="IPR000515">
    <property type="entry name" value="MetI-like"/>
</dbReference>
<keyword evidence="5 7" id="KW-1133">Transmembrane helix</keyword>
<evidence type="ECO:0000256" key="4">
    <source>
        <dbReference type="ARBA" id="ARBA00022692"/>
    </source>
</evidence>
<comment type="similarity">
    <text evidence="7">Belongs to the binding-protein-dependent transport system permease family.</text>
</comment>
<feature type="domain" description="ABC transmembrane type-1" evidence="9">
    <location>
        <begin position="126"/>
        <end position="315"/>
    </location>
</feature>
<dbReference type="InterPro" id="IPR035906">
    <property type="entry name" value="MetI-like_sf"/>
</dbReference>
<dbReference type="Pfam" id="PF00528">
    <property type="entry name" value="BPD_transp_1"/>
    <property type="match status" value="1"/>
</dbReference>
<evidence type="ECO:0000256" key="2">
    <source>
        <dbReference type="ARBA" id="ARBA00022448"/>
    </source>
</evidence>